<accession>A0A849HMA8</accession>
<evidence type="ECO:0000256" key="6">
    <source>
        <dbReference type="ARBA" id="ARBA00016919"/>
    </source>
</evidence>
<comment type="similarity">
    <text evidence="4">Belongs to the DHPS family.</text>
</comment>
<reference evidence="13 14" key="1">
    <citation type="submission" date="2020-04" db="EMBL/GenBank/DDBJ databases">
        <title>Knoellia sp. isolate from air conditioner.</title>
        <authorList>
            <person name="Chea S."/>
            <person name="Kim D.-U."/>
        </authorList>
    </citation>
    <scope>NUCLEOTIDE SEQUENCE [LARGE SCALE GENOMIC DNA]</scope>
    <source>
        <strain evidence="13 14">DB2414S</strain>
    </source>
</reference>
<keyword evidence="9" id="KW-0460">Magnesium</keyword>
<keyword evidence="7 13" id="KW-0808">Transferase</keyword>
<dbReference type="GO" id="GO:0004156">
    <property type="term" value="F:dihydropteroate synthase activity"/>
    <property type="evidence" value="ECO:0007669"/>
    <property type="project" value="UniProtKB-EC"/>
</dbReference>
<sequence length="265" mass="28034">MGVVNVTPDSFSDGGEWFEPEAAVAHGRELLLQGADILDVGGESTRPGAERPTVQEELRRVVPVVGALAAEGAVVSIDTMRAHVAQAALDAGAAVVNDVSGGLADPDMASVVAAARAPFVVMHWRGHSADMQQRATYDDVVSDVARELRQRLHELVDAGVAPEQVVLDPGFGFAKLAEHNWRLLAHLDRIMALGRPVLVGTSRKTFLGRLGVADGGMPRDPLERDVATAATSVHAARAGAWGVRVHHVPSTLDALRVDQAIRAAR</sequence>
<evidence type="ECO:0000256" key="7">
    <source>
        <dbReference type="ARBA" id="ARBA00022679"/>
    </source>
</evidence>
<comment type="catalytic activity">
    <reaction evidence="1">
        <text>(7,8-dihydropterin-6-yl)methyl diphosphate + 4-aminobenzoate = 7,8-dihydropteroate + diphosphate</text>
        <dbReference type="Rhea" id="RHEA:19949"/>
        <dbReference type="ChEBI" id="CHEBI:17836"/>
        <dbReference type="ChEBI" id="CHEBI:17839"/>
        <dbReference type="ChEBI" id="CHEBI:33019"/>
        <dbReference type="ChEBI" id="CHEBI:72950"/>
        <dbReference type="EC" id="2.5.1.15"/>
    </reaction>
</comment>
<dbReference type="InterPro" id="IPR000489">
    <property type="entry name" value="Pterin-binding_dom"/>
</dbReference>
<dbReference type="GO" id="GO:0046654">
    <property type="term" value="P:tetrahydrofolate biosynthetic process"/>
    <property type="evidence" value="ECO:0007669"/>
    <property type="project" value="TreeGrafter"/>
</dbReference>
<evidence type="ECO:0000256" key="3">
    <source>
        <dbReference type="ARBA" id="ARBA00004763"/>
    </source>
</evidence>
<dbReference type="GO" id="GO:0046872">
    <property type="term" value="F:metal ion binding"/>
    <property type="evidence" value="ECO:0007669"/>
    <property type="project" value="UniProtKB-KW"/>
</dbReference>
<protein>
    <recommendedName>
        <fullName evidence="6">Dihydropteroate synthase</fullName>
        <ecNumber evidence="5">2.5.1.15</ecNumber>
    </recommendedName>
    <alternativeName>
        <fullName evidence="11">Dihydropteroate pyrophosphorylase</fullName>
    </alternativeName>
</protein>
<dbReference type="AlphaFoldDB" id="A0A849HMA8"/>
<gene>
    <name evidence="13" type="primary">folP</name>
    <name evidence="13" type="ORF">HJG52_16910</name>
</gene>
<dbReference type="Pfam" id="PF00809">
    <property type="entry name" value="Pterin_bind"/>
    <property type="match status" value="1"/>
</dbReference>
<evidence type="ECO:0000313" key="13">
    <source>
        <dbReference type="EMBL" id="NNM47674.1"/>
    </source>
</evidence>
<evidence type="ECO:0000256" key="8">
    <source>
        <dbReference type="ARBA" id="ARBA00022723"/>
    </source>
</evidence>
<dbReference type="FunFam" id="3.20.20.20:FF:000006">
    <property type="entry name" value="Dihydropteroate synthase"/>
    <property type="match status" value="1"/>
</dbReference>
<evidence type="ECO:0000256" key="2">
    <source>
        <dbReference type="ARBA" id="ARBA00001946"/>
    </source>
</evidence>
<evidence type="ECO:0000256" key="10">
    <source>
        <dbReference type="ARBA" id="ARBA00022909"/>
    </source>
</evidence>
<comment type="caution">
    <text evidence="13">The sequence shown here is derived from an EMBL/GenBank/DDBJ whole genome shotgun (WGS) entry which is preliminary data.</text>
</comment>
<comment type="cofactor">
    <cofactor evidence="2">
        <name>Mg(2+)</name>
        <dbReference type="ChEBI" id="CHEBI:18420"/>
    </cofactor>
</comment>
<evidence type="ECO:0000256" key="4">
    <source>
        <dbReference type="ARBA" id="ARBA00009503"/>
    </source>
</evidence>
<dbReference type="GO" id="GO:0046656">
    <property type="term" value="P:folic acid biosynthetic process"/>
    <property type="evidence" value="ECO:0007669"/>
    <property type="project" value="UniProtKB-KW"/>
</dbReference>
<evidence type="ECO:0000256" key="9">
    <source>
        <dbReference type="ARBA" id="ARBA00022842"/>
    </source>
</evidence>
<keyword evidence="8" id="KW-0479">Metal-binding</keyword>
<comment type="pathway">
    <text evidence="3">Cofactor biosynthesis; tetrahydrofolate biosynthesis; 7,8-dihydrofolate from 2-amino-4-hydroxy-6-hydroxymethyl-7,8-dihydropteridine diphosphate and 4-aminobenzoate: step 1/2.</text>
</comment>
<keyword evidence="14" id="KW-1185">Reference proteome</keyword>
<dbReference type="EMBL" id="JABEPQ010000004">
    <property type="protein sequence ID" value="NNM47674.1"/>
    <property type="molecule type" value="Genomic_DNA"/>
</dbReference>
<dbReference type="PROSITE" id="PS00793">
    <property type="entry name" value="DHPS_2"/>
    <property type="match status" value="1"/>
</dbReference>
<name>A0A849HMA8_9MICO</name>
<dbReference type="PANTHER" id="PTHR20941">
    <property type="entry name" value="FOLATE SYNTHESIS PROTEINS"/>
    <property type="match status" value="1"/>
</dbReference>
<dbReference type="InterPro" id="IPR045031">
    <property type="entry name" value="DHP_synth-like"/>
</dbReference>
<dbReference type="PANTHER" id="PTHR20941:SF1">
    <property type="entry name" value="FOLIC ACID SYNTHESIS PROTEIN FOL1"/>
    <property type="match status" value="1"/>
</dbReference>
<dbReference type="EC" id="2.5.1.15" evidence="5"/>
<dbReference type="PROSITE" id="PS50972">
    <property type="entry name" value="PTERIN_BINDING"/>
    <property type="match status" value="1"/>
</dbReference>
<feature type="domain" description="Pterin-binding" evidence="12">
    <location>
        <begin position="1"/>
        <end position="256"/>
    </location>
</feature>
<evidence type="ECO:0000313" key="14">
    <source>
        <dbReference type="Proteomes" id="UP000588586"/>
    </source>
</evidence>
<keyword evidence="10" id="KW-0289">Folate biosynthesis</keyword>
<dbReference type="GO" id="GO:0005829">
    <property type="term" value="C:cytosol"/>
    <property type="evidence" value="ECO:0007669"/>
    <property type="project" value="TreeGrafter"/>
</dbReference>
<evidence type="ECO:0000256" key="11">
    <source>
        <dbReference type="ARBA" id="ARBA00030193"/>
    </source>
</evidence>
<proteinExistence type="inferred from homology"/>
<dbReference type="CDD" id="cd00739">
    <property type="entry name" value="DHPS"/>
    <property type="match status" value="1"/>
</dbReference>
<dbReference type="InterPro" id="IPR006390">
    <property type="entry name" value="DHP_synth_dom"/>
</dbReference>
<dbReference type="Gene3D" id="3.20.20.20">
    <property type="entry name" value="Dihydropteroate synthase-like"/>
    <property type="match status" value="1"/>
</dbReference>
<evidence type="ECO:0000256" key="5">
    <source>
        <dbReference type="ARBA" id="ARBA00012458"/>
    </source>
</evidence>
<dbReference type="Proteomes" id="UP000588586">
    <property type="component" value="Unassembled WGS sequence"/>
</dbReference>
<evidence type="ECO:0000259" key="12">
    <source>
        <dbReference type="PROSITE" id="PS50972"/>
    </source>
</evidence>
<evidence type="ECO:0000256" key="1">
    <source>
        <dbReference type="ARBA" id="ARBA00000012"/>
    </source>
</evidence>
<organism evidence="13 14">
    <name type="scientific">Knoellia koreensis</name>
    <dbReference type="NCBI Taxonomy" id="2730921"/>
    <lineage>
        <taxon>Bacteria</taxon>
        <taxon>Bacillati</taxon>
        <taxon>Actinomycetota</taxon>
        <taxon>Actinomycetes</taxon>
        <taxon>Micrococcales</taxon>
        <taxon>Intrasporangiaceae</taxon>
        <taxon>Knoellia</taxon>
    </lineage>
</organism>
<dbReference type="NCBIfam" id="TIGR01496">
    <property type="entry name" value="DHPS"/>
    <property type="match status" value="1"/>
</dbReference>
<dbReference type="SUPFAM" id="SSF51717">
    <property type="entry name" value="Dihydropteroate synthetase-like"/>
    <property type="match status" value="1"/>
</dbReference>
<dbReference type="InterPro" id="IPR011005">
    <property type="entry name" value="Dihydropteroate_synth-like_sf"/>
</dbReference>